<name>A0AAN4ZQR1_9BILA</name>
<accession>A0AAN4ZQR1</accession>
<keyword evidence="2" id="KW-1185">Reference proteome</keyword>
<proteinExistence type="predicted"/>
<sequence length="89" mass="10250">YSLNIDRFLVALGWRSTSLDGGNVTRVIEKHADLLNVTANSHLDQCTIILEKFWNPDYAPEDIIQGIANFSTIYEFYKSPEKVMRSIER</sequence>
<dbReference type="EMBL" id="BTRK01000003">
    <property type="protein sequence ID" value="GMR42717.1"/>
    <property type="molecule type" value="Genomic_DNA"/>
</dbReference>
<feature type="non-terminal residue" evidence="1">
    <location>
        <position position="1"/>
    </location>
</feature>
<gene>
    <name evidence="1" type="ORF">PMAYCL1PPCAC_12912</name>
</gene>
<comment type="caution">
    <text evidence="1">The sequence shown here is derived from an EMBL/GenBank/DDBJ whole genome shotgun (WGS) entry which is preliminary data.</text>
</comment>
<dbReference type="Proteomes" id="UP001328107">
    <property type="component" value="Unassembled WGS sequence"/>
</dbReference>
<dbReference type="AlphaFoldDB" id="A0AAN4ZQR1"/>
<organism evidence="1 2">
    <name type="scientific">Pristionchus mayeri</name>
    <dbReference type="NCBI Taxonomy" id="1317129"/>
    <lineage>
        <taxon>Eukaryota</taxon>
        <taxon>Metazoa</taxon>
        <taxon>Ecdysozoa</taxon>
        <taxon>Nematoda</taxon>
        <taxon>Chromadorea</taxon>
        <taxon>Rhabditida</taxon>
        <taxon>Rhabditina</taxon>
        <taxon>Diplogasteromorpha</taxon>
        <taxon>Diplogasteroidea</taxon>
        <taxon>Neodiplogasteridae</taxon>
        <taxon>Pristionchus</taxon>
    </lineage>
</organism>
<reference evidence="2" key="1">
    <citation type="submission" date="2022-10" db="EMBL/GenBank/DDBJ databases">
        <title>Genome assembly of Pristionchus species.</title>
        <authorList>
            <person name="Yoshida K."/>
            <person name="Sommer R.J."/>
        </authorList>
    </citation>
    <scope>NUCLEOTIDE SEQUENCE [LARGE SCALE GENOMIC DNA]</scope>
    <source>
        <strain evidence="2">RS5460</strain>
    </source>
</reference>
<evidence type="ECO:0000313" key="1">
    <source>
        <dbReference type="EMBL" id="GMR42717.1"/>
    </source>
</evidence>
<protein>
    <submittedName>
        <fullName evidence="1">Uncharacterized protein</fullName>
    </submittedName>
</protein>
<evidence type="ECO:0000313" key="2">
    <source>
        <dbReference type="Proteomes" id="UP001328107"/>
    </source>
</evidence>